<gene>
    <name evidence="1" type="ORF">IMZ08_11450</name>
</gene>
<name>A0ABR9QJJ6_9BACI</name>
<organism evidence="1 2">
    <name type="scientific">Litchfieldia luteola</name>
    <dbReference type="NCBI Taxonomy" id="682179"/>
    <lineage>
        <taxon>Bacteria</taxon>
        <taxon>Bacillati</taxon>
        <taxon>Bacillota</taxon>
        <taxon>Bacilli</taxon>
        <taxon>Bacillales</taxon>
        <taxon>Bacillaceae</taxon>
        <taxon>Litchfieldia</taxon>
    </lineage>
</organism>
<comment type="caution">
    <text evidence="1">The sequence shown here is derived from an EMBL/GenBank/DDBJ whole genome shotgun (WGS) entry which is preliminary data.</text>
</comment>
<accession>A0ABR9QJJ6</accession>
<dbReference type="InterPro" id="IPR025619">
    <property type="entry name" value="YlzJ"/>
</dbReference>
<keyword evidence="2" id="KW-1185">Reference proteome</keyword>
<dbReference type="RefSeq" id="WP_193536562.1">
    <property type="nucleotide sequence ID" value="NZ_JADCLJ010000020.1"/>
</dbReference>
<dbReference type="Pfam" id="PF14035">
    <property type="entry name" value="YlzJ"/>
    <property type="match status" value="1"/>
</dbReference>
<evidence type="ECO:0000313" key="2">
    <source>
        <dbReference type="Proteomes" id="UP001516662"/>
    </source>
</evidence>
<proteinExistence type="predicted"/>
<dbReference type="Proteomes" id="UP001516662">
    <property type="component" value="Unassembled WGS sequence"/>
</dbReference>
<protein>
    <submittedName>
        <fullName evidence="1">YlzJ-like family protein</fullName>
    </submittedName>
</protein>
<dbReference type="EMBL" id="JADCLJ010000020">
    <property type="protein sequence ID" value="MBE4908672.1"/>
    <property type="molecule type" value="Genomic_DNA"/>
</dbReference>
<evidence type="ECO:0000313" key="1">
    <source>
        <dbReference type="EMBL" id="MBE4908672.1"/>
    </source>
</evidence>
<reference evidence="1 2" key="1">
    <citation type="submission" date="2020-10" db="EMBL/GenBank/DDBJ databases">
        <title>Bacillus sp. HD4P25, an endophyte from a halophyte.</title>
        <authorList>
            <person name="Sun J.-Q."/>
        </authorList>
    </citation>
    <scope>NUCLEOTIDE SEQUENCE [LARGE SCALE GENOMIC DNA]</scope>
    <source>
        <strain evidence="1 2">YIM 93174</strain>
    </source>
</reference>
<sequence length="72" mass="8317">MILYTMMPEELVFPINENDFGKQRYVELNGVSMLVNELSPQCCEIVRIVSTDPQHYLDAQYSPGQRLMVSFS</sequence>